<dbReference type="OrthoDB" id="8696437at2"/>
<evidence type="ECO:0000313" key="3">
    <source>
        <dbReference type="EMBL" id="API58387.1"/>
    </source>
</evidence>
<dbReference type="Proteomes" id="UP000182063">
    <property type="component" value="Chromosome"/>
</dbReference>
<feature type="domain" description="BPP" evidence="2">
    <location>
        <begin position="30"/>
        <end position="351"/>
    </location>
</feature>
<reference evidence="4" key="1">
    <citation type="submission" date="2016-11" db="EMBL/GenBank/DDBJ databases">
        <title>Complete Genome Sequence of alachlor-degrading Sphingomonas sp. strain JJ-A5.</title>
        <authorList>
            <person name="Lee H."/>
            <person name="Ka J.-O."/>
        </authorList>
    </citation>
    <scope>NUCLEOTIDE SEQUENCE [LARGE SCALE GENOMIC DNA]</scope>
    <source>
        <strain evidence="4">JJ-A5</strain>
    </source>
</reference>
<keyword evidence="4" id="KW-1185">Reference proteome</keyword>
<evidence type="ECO:0000259" key="2">
    <source>
        <dbReference type="PROSITE" id="PS51662"/>
    </source>
</evidence>
<keyword evidence="1" id="KW-0732">Signal</keyword>
<organism evidence="3 4">
    <name type="scientific">Tardibacter chloracetimidivorans</name>
    <dbReference type="NCBI Taxonomy" id="1921510"/>
    <lineage>
        <taxon>Bacteria</taxon>
        <taxon>Pseudomonadati</taxon>
        <taxon>Pseudomonadota</taxon>
        <taxon>Alphaproteobacteria</taxon>
        <taxon>Sphingomonadales</taxon>
        <taxon>Sphingomonadaceae</taxon>
        <taxon>Tardibacter</taxon>
    </lineage>
</organism>
<dbReference type="Pfam" id="PF02333">
    <property type="entry name" value="Phytase"/>
    <property type="match status" value="1"/>
</dbReference>
<name>A0A1L3ZRX8_9SPHN</name>
<dbReference type="KEGG" id="sphj:BSL82_02930"/>
<dbReference type="AlphaFoldDB" id="A0A1L3ZRX8"/>
<feature type="signal peptide" evidence="1">
    <location>
        <begin position="1"/>
        <end position="22"/>
    </location>
</feature>
<proteinExistence type="predicted"/>
<dbReference type="Gene3D" id="2.120.10.30">
    <property type="entry name" value="TolB, C-terminal domain"/>
    <property type="match status" value="1"/>
</dbReference>
<dbReference type="STRING" id="1921510.BSL82_02930"/>
<feature type="chain" id="PRO_5012792385" evidence="1">
    <location>
        <begin position="23"/>
        <end position="354"/>
    </location>
</feature>
<dbReference type="PROSITE" id="PS51662">
    <property type="entry name" value="BP_PHYTASE"/>
    <property type="match status" value="1"/>
</dbReference>
<protein>
    <submittedName>
        <fullName evidence="3">3-phytase</fullName>
    </submittedName>
</protein>
<dbReference type="EMBL" id="CP018221">
    <property type="protein sequence ID" value="API58387.1"/>
    <property type="molecule type" value="Genomic_DNA"/>
</dbReference>
<evidence type="ECO:0000313" key="4">
    <source>
        <dbReference type="Proteomes" id="UP000182063"/>
    </source>
</evidence>
<dbReference type="InterPro" id="IPR003431">
    <property type="entry name" value="B-propeller_Phytase"/>
</dbReference>
<accession>A0A1L3ZRX8</accession>
<dbReference type="GO" id="GO:0016158">
    <property type="term" value="F:inositol hexakisphosphate 3-phosphatase activity"/>
    <property type="evidence" value="ECO:0007669"/>
    <property type="project" value="InterPro"/>
</dbReference>
<dbReference type="RefSeq" id="WP_072595960.1">
    <property type="nucleotide sequence ID" value="NZ_CP018221.1"/>
</dbReference>
<dbReference type="SUPFAM" id="SSF50956">
    <property type="entry name" value="Thermostable phytase (3-phytase)"/>
    <property type="match status" value="1"/>
</dbReference>
<evidence type="ECO:0000256" key="1">
    <source>
        <dbReference type="SAM" id="SignalP"/>
    </source>
</evidence>
<sequence length="354" mass="37851">MTGPNRLLAASMLALLSACSPAEEEIPQGTAARGDPARAVPAAVETLVTTDPKVDADDPALWADPSNPARAVMFGTDKSDGLYVHDMHGKVRQFLADGPLNNVDLRSGFVVGGKEYVLVAATERKRFGIMTYLFDPETLDTKPYGFIPTGEEFGEPYGFCMGKWGDAFHLVPNNKAGVIRRYRVTAGASGPQVAMTGAFKVGGQPEGCVVDDETGRLYVGEEDVAIWRFPLDASEGTRPVQVAAIDGTRLTADVEGLAVMRDRGKTYLIASSQGDATYPVWQVEGDSYAYKGRFAVEGGAIDPVTGTDGLTAWSGPIGPFPEGALAMHDTDDGAGQQNFKLVDWREVRRALALQ</sequence>
<gene>
    <name evidence="3" type="ORF">BSL82_02930</name>
</gene>
<dbReference type="PROSITE" id="PS51257">
    <property type="entry name" value="PROKAR_LIPOPROTEIN"/>
    <property type="match status" value="1"/>
</dbReference>
<dbReference type="InterPro" id="IPR011042">
    <property type="entry name" value="6-blade_b-propeller_TolB-like"/>
</dbReference>